<dbReference type="InterPro" id="IPR036048">
    <property type="entry name" value="Interleukin_8-like_sf"/>
</dbReference>
<dbReference type="PRINTS" id="PR00437">
    <property type="entry name" value="SMALLCYTKCXC"/>
</dbReference>
<protein>
    <recommendedName>
        <fullName evidence="7">Chemokine interleukin-8-like domain-containing protein</fullName>
    </recommendedName>
</protein>
<dbReference type="Gene3D" id="2.40.50.40">
    <property type="match status" value="1"/>
</dbReference>
<dbReference type="GO" id="GO:0042056">
    <property type="term" value="F:chemoattractant activity"/>
    <property type="evidence" value="ECO:0007669"/>
    <property type="project" value="UniProtKB-ARBA"/>
</dbReference>
<dbReference type="AlphaFoldDB" id="A0AAD7WAV0"/>
<keyword evidence="4" id="KW-0964">Secreted</keyword>
<feature type="signal peptide" evidence="6">
    <location>
        <begin position="1"/>
        <end position="23"/>
    </location>
</feature>
<comment type="function">
    <text evidence="5">Ligand for cxcr3.2. Chemotactic for macrophages.</text>
</comment>
<dbReference type="SMART" id="SM00199">
    <property type="entry name" value="SCY"/>
    <property type="match status" value="1"/>
</dbReference>
<keyword evidence="6" id="KW-0732">Signal</keyword>
<evidence type="ECO:0000256" key="6">
    <source>
        <dbReference type="SAM" id="SignalP"/>
    </source>
</evidence>
<sequence>MNCRVAAVALIVSLAVLSITTEGQELRCRCIERRANFIPPKHIHDLERIPAGAHCERTEVIITMKGGRHKNMEVCVDPDAKWVKALMEFLAKKSWTTKVTSISKVTSTCRMFRMEARHYALKWDSMLMYCFAIM</sequence>
<dbReference type="InterPro" id="IPR001089">
    <property type="entry name" value="Chemokine_CXC"/>
</dbReference>
<feature type="chain" id="PRO_5042255379" description="Chemokine interleukin-8-like domain-containing protein" evidence="6">
    <location>
        <begin position="24"/>
        <end position="134"/>
    </location>
</feature>
<feature type="domain" description="Chemokine interleukin-8-like" evidence="7">
    <location>
        <begin position="25"/>
        <end position="90"/>
    </location>
</feature>
<evidence type="ECO:0000256" key="5">
    <source>
        <dbReference type="ARBA" id="ARBA00054901"/>
    </source>
</evidence>
<dbReference type="InterPro" id="IPR033899">
    <property type="entry name" value="CXC_Chemokine_domain"/>
</dbReference>
<evidence type="ECO:0000313" key="8">
    <source>
        <dbReference type="EMBL" id="KAJ8390312.1"/>
    </source>
</evidence>
<dbReference type="FunFam" id="2.40.50.40:FF:000004">
    <property type="entry name" value="C-X-C motif chemokine"/>
    <property type="match status" value="1"/>
</dbReference>
<evidence type="ECO:0000256" key="4">
    <source>
        <dbReference type="ARBA" id="ARBA00022525"/>
    </source>
</evidence>
<keyword evidence="9" id="KW-1185">Reference proteome</keyword>
<organism evidence="8 9">
    <name type="scientific">Aldrovandia affinis</name>
    <dbReference type="NCBI Taxonomy" id="143900"/>
    <lineage>
        <taxon>Eukaryota</taxon>
        <taxon>Metazoa</taxon>
        <taxon>Chordata</taxon>
        <taxon>Craniata</taxon>
        <taxon>Vertebrata</taxon>
        <taxon>Euteleostomi</taxon>
        <taxon>Actinopterygii</taxon>
        <taxon>Neopterygii</taxon>
        <taxon>Teleostei</taxon>
        <taxon>Notacanthiformes</taxon>
        <taxon>Halosauridae</taxon>
        <taxon>Aldrovandia</taxon>
    </lineage>
</organism>
<keyword evidence="3" id="KW-0202">Cytokine</keyword>
<dbReference type="GO" id="GO:0008009">
    <property type="term" value="F:chemokine activity"/>
    <property type="evidence" value="ECO:0007669"/>
    <property type="project" value="InterPro"/>
</dbReference>
<evidence type="ECO:0000256" key="1">
    <source>
        <dbReference type="ARBA" id="ARBA00004613"/>
    </source>
</evidence>
<evidence type="ECO:0000256" key="3">
    <source>
        <dbReference type="ARBA" id="ARBA00022514"/>
    </source>
</evidence>
<dbReference type="InterPro" id="IPR001811">
    <property type="entry name" value="Chemokine_IL8-like_dom"/>
</dbReference>
<comment type="similarity">
    <text evidence="2">Belongs to the intercrine alpha (chemokine CxC) family.</text>
</comment>
<dbReference type="GO" id="GO:0006955">
    <property type="term" value="P:immune response"/>
    <property type="evidence" value="ECO:0007669"/>
    <property type="project" value="InterPro"/>
</dbReference>
<accession>A0AAD7WAV0</accession>
<dbReference type="InterPro" id="IPR039809">
    <property type="entry name" value="Chemokine_b/g/d"/>
</dbReference>
<reference evidence="8" key="1">
    <citation type="journal article" date="2023" name="Science">
        <title>Genome structures resolve the early diversification of teleost fishes.</title>
        <authorList>
            <person name="Parey E."/>
            <person name="Louis A."/>
            <person name="Montfort J."/>
            <person name="Bouchez O."/>
            <person name="Roques C."/>
            <person name="Iampietro C."/>
            <person name="Lluch J."/>
            <person name="Castinel A."/>
            <person name="Donnadieu C."/>
            <person name="Desvignes T."/>
            <person name="Floi Bucao C."/>
            <person name="Jouanno E."/>
            <person name="Wen M."/>
            <person name="Mejri S."/>
            <person name="Dirks R."/>
            <person name="Jansen H."/>
            <person name="Henkel C."/>
            <person name="Chen W.J."/>
            <person name="Zahm M."/>
            <person name="Cabau C."/>
            <person name="Klopp C."/>
            <person name="Thompson A.W."/>
            <person name="Robinson-Rechavi M."/>
            <person name="Braasch I."/>
            <person name="Lecointre G."/>
            <person name="Bobe J."/>
            <person name="Postlethwait J.H."/>
            <person name="Berthelot C."/>
            <person name="Roest Crollius H."/>
            <person name="Guiguen Y."/>
        </authorList>
    </citation>
    <scope>NUCLEOTIDE SEQUENCE</scope>
    <source>
        <strain evidence="8">NC1722</strain>
    </source>
</reference>
<comment type="caution">
    <text evidence="8">The sequence shown here is derived from an EMBL/GenBank/DDBJ whole genome shotgun (WGS) entry which is preliminary data.</text>
</comment>
<name>A0AAD7WAV0_9TELE</name>
<evidence type="ECO:0000313" key="9">
    <source>
        <dbReference type="Proteomes" id="UP001221898"/>
    </source>
</evidence>
<evidence type="ECO:0000259" key="7">
    <source>
        <dbReference type="SMART" id="SM00199"/>
    </source>
</evidence>
<evidence type="ECO:0000256" key="2">
    <source>
        <dbReference type="ARBA" id="ARBA00010665"/>
    </source>
</evidence>
<dbReference type="SUPFAM" id="SSF54117">
    <property type="entry name" value="Interleukin 8-like chemokines"/>
    <property type="match status" value="1"/>
</dbReference>
<dbReference type="CDD" id="cd00273">
    <property type="entry name" value="Chemokine_CXC"/>
    <property type="match status" value="1"/>
</dbReference>
<dbReference type="EMBL" id="JAINUG010000171">
    <property type="protein sequence ID" value="KAJ8390312.1"/>
    <property type="molecule type" value="Genomic_DNA"/>
</dbReference>
<comment type="subcellular location">
    <subcellularLocation>
        <location evidence="1">Secreted</location>
    </subcellularLocation>
</comment>
<dbReference type="GO" id="GO:0005615">
    <property type="term" value="C:extracellular space"/>
    <property type="evidence" value="ECO:0007669"/>
    <property type="project" value="UniProtKB-KW"/>
</dbReference>
<gene>
    <name evidence="8" type="ORF">AAFF_G00108810</name>
</gene>
<dbReference type="PANTHER" id="PTHR12015:SF198">
    <property type="entry name" value="PLATELET BASIC PROTEIN"/>
    <property type="match status" value="1"/>
</dbReference>
<proteinExistence type="inferred from homology"/>
<dbReference type="GO" id="GO:0006952">
    <property type="term" value="P:defense response"/>
    <property type="evidence" value="ECO:0007669"/>
    <property type="project" value="InterPro"/>
</dbReference>
<dbReference type="PANTHER" id="PTHR12015">
    <property type="entry name" value="SMALL INDUCIBLE CYTOKINE A"/>
    <property type="match status" value="1"/>
</dbReference>
<dbReference type="Pfam" id="PF00048">
    <property type="entry name" value="IL8"/>
    <property type="match status" value="1"/>
</dbReference>
<dbReference type="Proteomes" id="UP001221898">
    <property type="component" value="Unassembled WGS sequence"/>
</dbReference>